<organism evidence="2 3">
    <name type="scientific">Aspergillus sydowii CBS 593.65</name>
    <dbReference type="NCBI Taxonomy" id="1036612"/>
    <lineage>
        <taxon>Eukaryota</taxon>
        <taxon>Fungi</taxon>
        <taxon>Dikarya</taxon>
        <taxon>Ascomycota</taxon>
        <taxon>Pezizomycotina</taxon>
        <taxon>Eurotiomycetes</taxon>
        <taxon>Eurotiomycetidae</taxon>
        <taxon>Eurotiales</taxon>
        <taxon>Aspergillaceae</taxon>
        <taxon>Aspergillus</taxon>
        <taxon>Aspergillus subgen. Nidulantes</taxon>
    </lineage>
</organism>
<keyword evidence="3" id="KW-1185">Reference proteome</keyword>
<evidence type="ECO:0000313" key="2">
    <source>
        <dbReference type="EMBL" id="OJJ61891.1"/>
    </source>
</evidence>
<name>A0A1L9TR49_9EURO</name>
<sequence>MQSAIWAILIAPQQWATGKMVKQSVDNPGFRIRFVSHRSAWNQLPPSYRNRQRAAVYYSFIAIVHVYKYRHASSRLGRRRSRVGWNWAQFTLPWFLIGNPRVAQARSRFERPHGLVWTKRASHHIRTHGFVAARQEYPKCRGRHRLRRSGIVQQPASPTTSRRLSLSVPHPDFAVSS</sequence>
<proteinExistence type="predicted"/>
<accession>A0A1L9TR49</accession>
<dbReference type="VEuPathDB" id="FungiDB:ASPSYDRAFT_594561"/>
<reference evidence="3" key="1">
    <citation type="journal article" date="2017" name="Genome Biol.">
        <title>Comparative genomics reveals high biological diversity and specific adaptations in the industrially and medically important fungal genus Aspergillus.</title>
        <authorList>
            <person name="de Vries R.P."/>
            <person name="Riley R."/>
            <person name="Wiebenga A."/>
            <person name="Aguilar-Osorio G."/>
            <person name="Amillis S."/>
            <person name="Uchima C.A."/>
            <person name="Anderluh G."/>
            <person name="Asadollahi M."/>
            <person name="Askin M."/>
            <person name="Barry K."/>
            <person name="Battaglia E."/>
            <person name="Bayram O."/>
            <person name="Benocci T."/>
            <person name="Braus-Stromeyer S.A."/>
            <person name="Caldana C."/>
            <person name="Canovas D."/>
            <person name="Cerqueira G.C."/>
            <person name="Chen F."/>
            <person name="Chen W."/>
            <person name="Choi C."/>
            <person name="Clum A."/>
            <person name="Dos Santos R.A."/>
            <person name="Damasio A.R."/>
            <person name="Diallinas G."/>
            <person name="Emri T."/>
            <person name="Fekete E."/>
            <person name="Flipphi M."/>
            <person name="Freyberg S."/>
            <person name="Gallo A."/>
            <person name="Gournas C."/>
            <person name="Habgood R."/>
            <person name="Hainaut M."/>
            <person name="Harispe M.L."/>
            <person name="Henrissat B."/>
            <person name="Hilden K.S."/>
            <person name="Hope R."/>
            <person name="Hossain A."/>
            <person name="Karabika E."/>
            <person name="Karaffa L."/>
            <person name="Karanyi Z."/>
            <person name="Krasevec N."/>
            <person name="Kuo A."/>
            <person name="Kusch H."/>
            <person name="LaButti K."/>
            <person name="Lagendijk E.L."/>
            <person name="Lapidus A."/>
            <person name="Levasseur A."/>
            <person name="Lindquist E."/>
            <person name="Lipzen A."/>
            <person name="Logrieco A.F."/>
            <person name="MacCabe A."/>
            <person name="Maekelae M.R."/>
            <person name="Malavazi I."/>
            <person name="Melin P."/>
            <person name="Meyer V."/>
            <person name="Mielnichuk N."/>
            <person name="Miskei M."/>
            <person name="Molnar A.P."/>
            <person name="Mule G."/>
            <person name="Ngan C.Y."/>
            <person name="Orejas M."/>
            <person name="Orosz E."/>
            <person name="Ouedraogo J.P."/>
            <person name="Overkamp K.M."/>
            <person name="Park H.-S."/>
            <person name="Perrone G."/>
            <person name="Piumi F."/>
            <person name="Punt P.J."/>
            <person name="Ram A.F."/>
            <person name="Ramon A."/>
            <person name="Rauscher S."/>
            <person name="Record E."/>
            <person name="Riano-Pachon D.M."/>
            <person name="Robert V."/>
            <person name="Roehrig J."/>
            <person name="Ruller R."/>
            <person name="Salamov A."/>
            <person name="Salih N.S."/>
            <person name="Samson R.A."/>
            <person name="Sandor E."/>
            <person name="Sanguinetti M."/>
            <person name="Schuetze T."/>
            <person name="Sepcic K."/>
            <person name="Shelest E."/>
            <person name="Sherlock G."/>
            <person name="Sophianopoulou V."/>
            <person name="Squina F.M."/>
            <person name="Sun H."/>
            <person name="Susca A."/>
            <person name="Todd R.B."/>
            <person name="Tsang A."/>
            <person name="Unkles S.E."/>
            <person name="van de Wiele N."/>
            <person name="van Rossen-Uffink D."/>
            <person name="Oliveira J.V."/>
            <person name="Vesth T.C."/>
            <person name="Visser J."/>
            <person name="Yu J.-H."/>
            <person name="Zhou M."/>
            <person name="Andersen M.R."/>
            <person name="Archer D.B."/>
            <person name="Baker S.E."/>
            <person name="Benoit I."/>
            <person name="Brakhage A.A."/>
            <person name="Braus G.H."/>
            <person name="Fischer R."/>
            <person name="Frisvad J.C."/>
            <person name="Goldman G.H."/>
            <person name="Houbraken J."/>
            <person name="Oakley B."/>
            <person name="Pocsi I."/>
            <person name="Scazzocchio C."/>
            <person name="Seiboth B."/>
            <person name="vanKuyk P.A."/>
            <person name="Wortman J."/>
            <person name="Dyer P.S."/>
            <person name="Grigoriev I.V."/>
        </authorList>
    </citation>
    <scope>NUCLEOTIDE SEQUENCE [LARGE SCALE GENOMIC DNA]</scope>
    <source>
        <strain evidence="3">CBS 593.65</strain>
    </source>
</reference>
<gene>
    <name evidence="2" type="ORF">ASPSYDRAFT_594561</name>
</gene>
<evidence type="ECO:0000313" key="3">
    <source>
        <dbReference type="Proteomes" id="UP000184356"/>
    </source>
</evidence>
<evidence type="ECO:0000256" key="1">
    <source>
        <dbReference type="SAM" id="MobiDB-lite"/>
    </source>
</evidence>
<feature type="compositionally biased region" description="Polar residues" evidence="1">
    <location>
        <begin position="151"/>
        <end position="164"/>
    </location>
</feature>
<dbReference type="RefSeq" id="XP_040705697.1">
    <property type="nucleotide sequence ID" value="XM_040849707.1"/>
</dbReference>
<protein>
    <submittedName>
        <fullName evidence="2">Uncharacterized protein</fullName>
    </submittedName>
</protein>
<feature type="region of interest" description="Disordered" evidence="1">
    <location>
        <begin position="147"/>
        <end position="177"/>
    </location>
</feature>
<dbReference type="AlphaFoldDB" id="A0A1L9TR49"/>
<dbReference type="GeneID" id="63765780"/>
<dbReference type="Proteomes" id="UP000184356">
    <property type="component" value="Unassembled WGS sequence"/>
</dbReference>
<dbReference type="EMBL" id="KV878583">
    <property type="protein sequence ID" value="OJJ61891.1"/>
    <property type="molecule type" value="Genomic_DNA"/>
</dbReference>